<dbReference type="Proteomes" id="UP000244066">
    <property type="component" value="Unassembled WGS sequence"/>
</dbReference>
<dbReference type="GO" id="GO:0003899">
    <property type="term" value="F:DNA-directed RNA polymerase activity"/>
    <property type="evidence" value="ECO:0007669"/>
    <property type="project" value="UniProtKB-UniRule"/>
</dbReference>
<keyword evidence="4" id="KW-0808">Transferase</keyword>
<dbReference type="PROSITE" id="PS50126">
    <property type="entry name" value="S1"/>
    <property type="match status" value="1"/>
</dbReference>
<dbReference type="Gene3D" id="2.40.50.140">
    <property type="entry name" value="Nucleic acid-binding proteins"/>
    <property type="match status" value="1"/>
</dbReference>
<dbReference type="EMBL" id="NDWU01000011">
    <property type="protein sequence ID" value="PUA32007.1"/>
    <property type="molecule type" value="Genomic_DNA"/>
</dbReference>
<comment type="function">
    <text evidence="4">DNA-dependent RNA polymerase (RNAP) catalyzes the transcription of DNA into RNA using the four ribonucleoside triphosphates as substrates.</text>
</comment>
<sequence>MFMLFEVEGAIGIPPREFHKPLKEVAMQQLRNVYEGIVDEELGYVIAVVDVDVEPVGYLLPRDGSTYHKYRLTLLTYLPKVQEVVEGEIVELTDFGAFVRIGPVDALLHISQIMDDYLDYDEKHSILTGKKTGKKLVVGDSVRARIVAVSLTSGASGKIGITTRQPFLGKLEWIKEETRKVEGSESKVETRVS</sequence>
<dbReference type="Pfam" id="PF00575">
    <property type="entry name" value="S1"/>
    <property type="match status" value="1"/>
</dbReference>
<comment type="subcellular location">
    <subcellularLocation>
        <location evidence="4">Cytoplasm</location>
    </subcellularLocation>
</comment>
<name>A0A2R7Y3S4_9ARCH</name>
<dbReference type="Gene3D" id="3.30.1490.120">
    <property type="entry name" value="RNA polymerase Rpb7-like, N-terminal domain"/>
    <property type="match status" value="1"/>
</dbReference>
<dbReference type="NCBIfam" id="TIGR00448">
    <property type="entry name" value="rpoE"/>
    <property type="match status" value="1"/>
</dbReference>
<dbReference type="AlphaFoldDB" id="A0A2R7Y3S4"/>
<dbReference type="HAMAP" id="MF_00865">
    <property type="entry name" value="RNApol_arch_Rpo7"/>
    <property type="match status" value="1"/>
</dbReference>
<keyword evidence="2 4" id="KW-0240">DNA-directed RNA polymerase</keyword>
<dbReference type="PANTHER" id="PTHR12709:SF4">
    <property type="entry name" value="DNA-DIRECTED RNA POLYMERASE II SUBUNIT RPB7"/>
    <property type="match status" value="1"/>
</dbReference>
<evidence type="ECO:0000256" key="1">
    <source>
        <dbReference type="ARBA" id="ARBA00009307"/>
    </source>
</evidence>
<dbReference type="GO" id="GO:0005737">
    <property type="term" value="C:cytoplasm"/>
    <property type="evidence" value="ECO:0007669"/>
    <property type="project" value="UniProtKB-SubCell"/>
</dbReference>
<reference evidence="6 7" key="1">
    <citation type="submission" date="2017-04" db="EMBL/GenBank/DDBJ databases">
        <title>Draft Aigarchaeota genome from a New Zealand hot spring.</title>
        <authorList>
            <person name="Reysenbach A.-L."/>
            <person name="Donaho J.A."/>
            <person name="Gerhart J."/>
            <person name="Kelley J.F."/>
            <person name="Kouba K."/>
            <person name="Podar M."/>
            <person name="Stott M."/>
        </authorList>
    </citation>
    <scope>NUCLEOTIDE SEQUENCE [LARGE SCALE GENOMIC DNA]</scope>
    <source>
        <strain evidence="6">NZ13_MG1</strain>
    </source>
</reference>
<comment type="catalytic activity">
    <reaction evidence="4">
        <text>RNA(n) + a ribonucleoside 5'-triphosphate = RNA(n+1) + diphosphate</text>
        <dbReference type="Rhea" id="RHEA:21248"/>
        <dbReference type="Rhea" id="RHEA-COMP:14527"/>
        <dbReference type="Rhea" id="RHEA-COMP:17342"/>
        <dbReference type="ChEBI" id="CHEBI:33019"/>
        <dbReference type="ChEBI" id="CHEBI:61557"/>
        <dbReference type="ChEBI" id="CHEBI:140395"/>
        <dbReference type="EC" id="2.7.7.6"/>
    </reaction>
</comment>
<evidence type="ECO:0000259" key="5">
    <source>
        <dbReference type="PROSITE" id="PS50126"/>
    </source>
</evidence>
<dbReference type="GO" id="GO:0000428">
    <property type="term" value="C:DNA-directed RNA polymerase complex"/>
    <property type="evidence" value="ECO:0007669"/>
    <property type="project" value="UniProtKB-KW"/>
</dbReference>
<dbReference type="InterPro" id="IPR045113">
    <property type="entry name" value="Rpb7-like"/>
</dbReference>
<comment type="caution">
    <text evidence="6">The sequence shown here is derived from an EMBL/GenBank/DDBJ whole genome shotgun (WGS) entry which is preliminary data.</text>
</comment>
<keyword evidence="4" id="KW-0548">Nucleotidyltransferase</keyword>
<dbReference type="InterPro" id="IPR005576">
    <property type="entry name" value="Rpb7-like_N"/>
</dbReference>
<dbReference type="PANTHER" id="PTHR12709">
    <property type="entry name" value="DNA-DIRECTED RNA POLYMERASE II, III"/>
    <property type="match status" value="1"/>
</dbReference>
<dbReference type="InterPro" id="IPR003029">
    <property type="entry name" value="S1_domain"/>
</dbReference>
<comment type="similarity">
    <text evidence="1 4">Belongs to the eukaryotic RPB7/RPC8 RNA polymerase subunit family.</text>
</comment>
<gene>
    <name evidence="4" type="primary">rpo7</name>
    <name evidence="4" type="synonym">rpoE</name>
    <name evidence="6" type="ORF">B9J98_04775</name>
</gene>
<dbReference type="InterPro" id="IPR012340">
    <property type="entry name" value="NA-bd_OB-fold"/>
</dbReference>
<dbReference type="Pfam" id="PF03876">
    <property type="entry name" value="SHS2_Rpb7-N"/>
    <property type="match status" value="1"/>
</dbReference>
<evidence type="ECO:0000313" key="7">
    <source>
        <dbReference type="Proteomes" id="UP000244066"/>
    </source>
</evidence>
<dbReference type="InterPro" id="IPR036898">
    <property type="entry name" value="RNA_pol_Rpb7-like_N_sf"/>
</dbReference>
<protein>
    <recommendedName>
        <fullName evidence="4">DNA-directed RNA polymerase subunit Rpo7</fullName>
        <ecNumber evidence="4">2.7.7.6</ecNumber>
    </recommendedName>
    <alternativeName>
        <fullName evidence="4">DNA-directed RNA polymerase subunit E</fullName>
    </alternativeName>
</protein>
<dbReference type="GO" id="GO:0003677">
    <property type="term" value="F:DNA binding"/>
    <property type="evidence" value="ECO:0007669"/>
    <property type="project" value="InterPro"/>
</dbReference>
<dbReference type="SMART" id="SM00316">
    <property type="entry name" value="S1"/>
    <property type="match status" value="1"/>
</dbReference>
<dbReference type="CDD" id="cd04460">
    <property type="entry name" value="S1_RpoE"/>
    <property type="match status" value="1"/>
</dbReference>
<dbReference type="NCBIfam" id="NF006333">
    <property type="entry name" value="PRK08563.1"/>
    <property type="match status" value="1"/>
</dbReference>
<organism evidence="6 7">
    <name type="scientific">Candidatus Terraquivivens tikiterensis</name>
    <dbReference type="NCBI Taxonomy" id="1980982"/>
    <lineage>
        <taxon>Archaea</taxon>
        <taxon>Nitrososphaerota</taxon>
        <taxon>Candidatus Wolframiiraptoraceae</taxon>
        <taxon>Candidatus Terraquivivens</taxon>
    </lineage>
</organism>
<proteinExistence type="inferred from homology"/>
<comment type="subunit">
    <text evidence="4">Part of the RNA polymerase complex. Forms a stalk with Rpo4 that extends from the main structure.</text>
</comment>
<dbReference type="InterPro" id="IPR046399">
    <property type="entry name" value="RNApol_Rpo7"/>
</dbReference>
<keyword evidence="4" id="KW-0963">Cytoplasm</keyword>
<dbReference type="GO" id="GO:0006352">
    <property type="term" value="P:DNA-templated transcription initiation"/>
    <property type="evidence" value="ECO:0007669"/>
    <property type="project" value="InterPro"/>
</dbReference>
<dbReference type="SUPFAM" id="SSF50249">
    <property type="entry name" value="Nucleic acid-binding proteins"/>
    <property type="match status" value="1"/>
</dbReference>
<accession>A0A2R7Y3S4</accession>
<evidence type="ECO:0000313" key="6">
    <source>
        <dbReference type="EMBL" id="PUA32007.1"/>
    </source>
</evidence>
<evidence type="ECO:0000256" key="4">
    <source>
        <dbReference type="HAMAP-Rule" id="MF_00865"/>
    </source>
</evidence>
<evidence type="ECO:0000256" key="2">
    <source>
        <dbReference type="ARBA" id="ARBA00022478"/>
    </source>
</evidence>
<dbReference type="EC" id="2.7.7.6" evidence="4"/>
<dbReference type="SUPFAM" id="SSF88798">
    <property type="entry name" value="N-terminal, heterodimerisation domain of RBP7 (RpoE)"/>
    <property type="match status" value="1"/>
</dbReference>
<evidence type="ECO:0000256" key="3">
    <source>
        <dbReference type="ARBA" id="ARBA00023163"/>
    </source>
</evidence>
<keyword evidence="3 4" id="KW-0804">Transcription</keyword>
<comment type="domain">
    <text evidence="4">Forms 2 domains with an elongated structure; Rpo4 packs into the hinge region between the 2 domains.</text>
</comment>
<dbReference type="InterPro" id="IPR004519">
    <property type="entry name" value="RNAP_E/RPC8"/>
</dbReference>
<feature type="domain" description="S1 motif" evidence="5">
    <location>
        <begin position="82"/>
        <end position="164"/>
    </location>
</feature>